<reference evidence="2 3" key="1">
    <citation type="submission" date="2017-06" db="EMBL/GenBank/DDBJ databases">
        <authorList>
            <person name="Swanenburg J."/>
            <person name="Kort R."/>
        </authorList>
    </citation>
    <scope>NUCLEOTIDE SEQUENCE [LARGE SCALE GENOMIC DNA]</scope>
    <source>
        <strain evidence="2 3">RL05</strain>
    </source>
</reference>
<evidence type="ECO:0000256" key="1">
    <source>
        <dbReference type="SAM" id="Phobius"/>
    </source>
</evidence>
<feature type="transmembrane region" description="Helical" evidence="1">
    <location>
        <begin position="202"/>
        <end position="223"/>
    </location>
</feature>
<protein>
    <submittedName>
        <fullName evidence="2">Uncharacterized protein</fullName>
    </submittedName>
</protein>
<gene>
    <name evidence="2" type="ORF">CEE75_11930</name>
</gene>
<dbReference type="AlphaFoldDB" id="A0A4R6CQJ6"/>
<sequence>MYSELISIIVNLLIAMLIPTAVVLGLTYINRNSKELLVRKYGFSSQIWLGCVGIFIHECSHAVMALIFGHNIVEFKPLILPRNVARNDGALGYVRQTWNANSTYQNMGNLFIGTAPIWGCTLAIYWVLKTTMPNVYQFVLSLEKAATSYSMLKVQQVIANPNLFANMDMTSIVTMLIGLIIIANIVIGGFDLSPADLHNAFGAFIALYLIVLVILSVLTFLGLGSMISAWLLKIMTAFVLLMSLSLVLSVAINLVLRFLNFFI</sequence>
<feature type="transmembrane region" description="Helical" evidence="1">
    <location>
        <begin position="172"/>
        <end position="190"/>
    </location>
</feature>
<dbReference type="RefSeq" id="WP_133476752.1">
    <property type="nucleotide sequence ID" value="NZ_JACCPV010000145.1"/>
</dbReference>
<comment type="caution">
    <text evidence="2">The sequence shown here is derived from an EMBL/GenBank/DDBJ whole genome shotgun (WGS) entry which is preliminary data.</text>
</comment>
<accession>A0A4R6CQJ6</accession>
<dbReference type="Proteomes" id="UP000295195">
    <property type="component" value="Unassembled WGS sequence"/>
</dbReference>
<evidence type="ECO:0000313" key="3">
    <source>
        <dbReference type="Proteomes" id="UP000295195"/>
    </source>
</evidence>
<feature type="transmembrane region" description="Helical" evidence="1">
    <location>
        <begin position="230"/>
        <end position="256"/>
    </location>
</feature>
<keyword evidence="1" id="KW-0812">Transmembrane</keyword>
<organism evidence="2 3">
    <name type="scientific">Lactobacillus crispatus</name>
    <dbReference type="NCBI Taxonomy" id="47770"/>
    <lineage>
        <taxon>Bacteria</taxon>
        <taxon>Bacillati</taxon>
        <taxon>Bacillota</taxon>
        <taxon>Bacilli</taxon>
        <taxon>Lactobacillales</taxon>
        <taxon>Lactobacillaceae</taxon>
        <taxon>Lactobacillus</taxon>
    </lineage>
</organism>
<proteinExistence type="predicted"/>
<feature type="transmembrane region" description="Helical" evidence="1">
    <location>
        <begin position="6"/>
        <end position="26"/>
    </location>
</feature>
<evidence type="ECO:0000313" key="2">
    <source>
        <dbReference type="EMBL" id="TDN29001.1"/>
    </source>
</evidence>
<keyword evidence="1" id="KW-1133">Transmembrane helix</keyword>
<name>A0A4R6CQJ6_9LACO</name>
<feature type="transmembrane region" description="Helical" evidence="1">
    <location>
        <begin position="47"/>
        <end position="68"/>
    </location>
</feature>
<dbReference type="EMBL" id="NKLP01000250">
    <property type="protein sequence ID" value="TDN29001.1"/>
    <property type="molecule type" value="Genomic_DNA"/>
</dbReference>
<keyword evidence="1" id="KW-0472">Membrane</keyword>
<feature type="transmembrane region" description="Helical" evidence="1">
    <location>
        <begin position="110"/>
        <end position="128"/>
    </location>
</feature>